<evidence type="ECO:0000313" key="4">
    <source>
        <dbReference type="EMBL" id="KAK1692008.1"/>
    </source>
</evidence>
<evidence type="ECO:0000313" key="5">
    <source>
        <dbReference type="Proteomes" id="UP001231189"/>
    </source>
</evidence>
<sequence>MLGHHRGSPVDSVEDRHRSFLRYAAPLNSEDGEAGTGTTARVIYTPTSTYVFTGFTTRLTDKEADALRATEGCLRVYPEVILPLATTCSPAFLDLHLGNEGFWTRSRFGSEVVIGILDTGIVVA</sequence>
<evidence type="ECO:0000259" key="3">
    <source>
        <dbReference type="Pfam" id="PF05922"/>
    </source>
</evidence>
<name>A0AAD8TTX3_LOLMU</name>
<dbReference type="InterPro" id="IPR045051">
    <property type="entry name" value="SBT"/>
</dbReference>
<organism evidence="4 5">
    <name type="scientific">Lolium multiflorum</name>
    <name type="common">Italian ryegrass</name>
    <name type="synonym">Lolium perenne subsp. multiflorum</name>
    <dbReference type="NCBI Taxonomy" id="4521"/>
    <lineage>
        <taxon>Eukaryota</taxon>
        <taxon>Viridiplantae</taxon>
        <taxon>Streptophyta</taxon>
        <taxon>Embryophyta</taxon>
        <taxon>Tracheophyta</taxon>
        <taxon>Spermatophyta</taxon>
        <taxon>Magnoliopsida</taxon>
        <taxon>Liliopsida</taxon>
        <taxon>Poales</taxon>
        <taxon>Poaceae</taxon>
        <taxon>BOP clade</taxon>
        <taxon>Pooideae</taxon>
        <taxon>Poodae</taxon>
        <taxon>Poeae</taxon>
        <taxon>Poeae Chloroplast Group 2 (Poeae type)</taxon>
        <taxon>Loliodinae</taxon>
        <taxon>Loliinae</taxon>
        <taxon>Lolium</taxon>
    </lineage>
</organism>
<evidence type="ECO:0000256" key="2">
    <source>
        <dbReference type="ARBA" id="ARBA00022729"/>
    </source>
</evidence>
<dbReference type="InterPro" id="IPR036852">
    <property type="entry name" value="Peptidase_S8/S53_dom_sf"/>
</dbReference>
<protein>
    <recommendedName>
        <fullName evidence="3">Inhibitor I9 domain-containing protein</fullName>
    </recommendedName>
</protein>
<feature type="domain" description="Inhibitor I9" evidence="3">
    <location>
        <begin position="10"/>
        <end position="84"/>
    </location>
</feature>
<dbReference type="Gene3D" id="3.30.70.80">
    <property type="entry name" value="Peptidase S8 propeptide/proteinase inhibitor I9"/>
    <property type="match status" value="1"/>
</dbReference>
<dbReference type="Proteomes" id="UP001231189">
    <property type="component" value="Unassembled WGS sequence"/>
</dbReference>
<gene>
    <name evidence="4" type="ORF">QYE76_008705</name>
</gene>
<reference evidence="4" key="1">
    <citation type="submission" date="2023-07" db="EMBL/GenBank/DDBJ databases">
        <title>A chromosome-level genome assembly of Lolium multiflorum.</title>
        <authorList>
            <person name="Chen Y."/>
            <person name="Copetti D."/>
            <person name="Kolliker R."/>
            <person name="Studer B."/>
        </authorList>
    </citation>
    <scope>NUCLEOTIDE SEQUENCE</scope>
    <source>
        <strain evidence="4">02402/16</strain>
        <tissue evidence="4">Leaf</tissue>
    </source>
</reference>
<comment type="caution">
    <text evidence="4">The sequence shown here is derived from an EMBL/GenBank/DDBJ whole genome shotgun (WGS) entry which is preliminary data.</text>
</comment>
<keyword evidence="5" id="KW-1185">Reference proteome</keyword>
<dbReference type="GO" id="GO:0006508">
    <property type="term" value="P:proteolysis"/>
    <property type="evidence" value="ECO:0007669"/>
    <property type="project" value="InterPro"/>
</dbReference>
<dbReference type="InterPro" id="IPR037045">
    <property type="entry name" value="S8pro/Inhibitor_I9_sf"/>
</dbReference>
<evidence type="ECO:0000256" key="1">
    <source>
        <dbReference type="ARBA" id="ARBA00011073"/>
    </source>
</evidence>
<dbReference type="PANTHER" id="PTHR10795">
    <property type="entry name" value="PROPROTEIN CONVERTASE SUBTILISIN/KEXIN"/>
    <property type="match status" value="1"/>
</dbReference>
<keyword evidence="2" id="KW-0732">Signal</keyword>
<dbReference type="GO" id="GO:0004252">
    <property type="term" value="F:serine-type endopeptidase activity"/>
    <property type="evidence" value="ECO:0007669"/>
    <property type="project" value="InterPro"/>
</dbReference>
<proteinExistence type="inferred from homology"/>
<dbReference type="Pfam" id="PF05922">
    <property type="entry name" value="Inhibitor_I9"/>
    <property type="match status" value="1"/>
</dbReference>
<dbReference type="InterPro" id="IPR010259">
    <property type="entry name" value="S8pro/Inhibitor_I9"/>
</dbReference>
<accession>A0AAD8TTX3</accession>
<comment type="similarity">
    <text evidence="1">Belongs to the peptidase S8 family.</text>
</comment>
<dbReference type="AlphaFoldDB" id="A0AAD8TTX3"/>
<dbReference type="SUPFAM" id="SSF52743">
    <property type="entry name" value="Subtilisin-like"/>
    <property type="match status" value="1"/>
</dbReference>
<dbReference type="EMBL" id="JAUUTY010000001">
    <property type="protein sequence ID" value="KAK1692008.1"/>
    <property type="molecule type" value="Genomic_DNA"/>
</dbReference>